<reference evidence="1 2" key="1">
    <citation type="journal article" date="2021" name="Sci. Rep.">
        <title>Genome sequencing of the multicellular alga Astrephomene provides insights into convergent evolution of germ-soma differentiation.</title>
        <authorList>
            <person name="Yamashita S."/>
            <person name="Yamamoto K."/>
            <person name="Matsuzaki R."/>
            <person name="Suzuki S."/>
            <person name="Yamaguchi H."/>
            <person name="Hirooka S."/>
            <person name="Minakuchi Y."/>
            <person name="Miyagishima S."/>
            <person name="Kawachi M."/>
            <person name="Toyoda A."/>
            <person name="Nozaki H."/>
        </authorList>
    </citation>
    <scope>NUCLEOTIDE SEQUENCE [LARGE SCALE GENOMIC DNA]</scope>
    <source>
        <strain evidence="1 2">NIES-4017</strain>
    </source>
</reference>
<feature type="non-terminal residue" evidence="1">
    <location>
        <position position="145"/>
    </location>
</feature>
<comment type="caution">
    <text evidence="1">The sequence shown here is derived from an EMBL/GenBank/DDBJ whole genome shotgun (WGS) entry which is preliminary data.</text>
</comment>
<dbReference type="Proteomes" id="UP001054857">
    <property type="component" value="Unassembled WGS sequence"/>
</dbReference>
<dbReference type="AlphaFoldDB" id="A0AAD3HST3"/>
<keyword evidence="2" id="KW-1185">Reference proteome</keyword>
<sequence length="145" mass="14339">SDAIVAALMTATGGNAAAVRRVYEALLSRGRGGGALLVGGSAMEAQLSSVRVKTQLLRSATAVCYAALSEAQSATPGGFFSPPPSASGPASAAAAGGVGRAREAGALADGADRLALEARRLGGAECEELASRLDAIRAQAESLLR</sequence>
<dbReference type="EMBL" id="BMAR01000066">
    <property type="protein sequence ID" value="GFR52519.1"/>
    <property type="molecule type" value="Genomic_DNA"/>
</dbReference>
<evidence type="ECO:0000313" key="2">
    <source>
        <dbReference type="Proteomes" id="UP001054857"/>
    </source>
</evidence>
<name>A0AAD3HST3_9CHLO</name>
<proteinExistence type="predicted"/>
<organism evidence="1 2">
    <name type="scientific">Astrephomene gubernaculifera</name>
    <dbReference type="NCBI Taxonomy" id="47775"/>
    <lineage>
        <taxon>Eukaryota</taxon>
        <taxon>Viridiplantae</taxon>
        <taxon>Chlorophyta</taxon>
        <taxon>core chlorophytes</taxon>
        <taxon>Chlorophyceae</taxon>
        <taxon>CS clade</taxon>
        <taxon>Chlamydomonadales</taxon>
        <taxon>Astrephomenaceae</taxon>
        <taxon>Astrephomene</taxon>
    </lineage>
</organism>
<gene>
    <name evidence="1" type="ORF">Agub_g15091</name>
</gene>
<accession>A0AAD3HST3</accession>
<protein>
    <submittedName>
        <fullName evidence="1">Uncharacterized protein</fullName>
    </submittedName>
</protein>
<evidence type="ECO:0000313" key="1">
    <source>
        <dbReference type="EMBL" id="GFR52519.1"/>
    </source>
</evidence>